<dbReference type="GO" id="GO:0005886">
    <property type="term" value="C:plasma membrane"/>
    <property type="evidence" value="ECO:0007669"/>
    <property type="project" value="TreeGrafter"/>
</dbReference>
<keyword evidence="4 6" id="KW-0472">Membrane</keyword>
<evidence type="ECO:0000313" key="9">
    <source>
        <dbReference type="Proteomes" id="UP001221142"/>
    </source>
</evidence>
<organism evidence="8 9">
    <name type="scientific">Roridomyces roridus</name>
    <dbReference type="NCBI Taxonomy" id="1738132"/>
    <lineage>
        <taxon>Eukaryota</taxon>
        <taxon>Fungi</taxon>
        <taxon>Dikarya</taxon>
        <taxon>Basidiomycota</taxon>
        <taxon>Agaricomycotina</taxon>
        <taxon>Agaricomycetes</taxon>
        <taxon>Agaricomycetidae</taxon>
        <taxon>Agaricales</taxon>
        <taxon>Marasmiineae</taxon>
        <taxon>Mycenaceae</taxon>
        <taxon>Roridomyces</taxon>
    </lineage>
</organism>
<keyword evidence="2 6" id="KW-0812">Transmembrane</keyword>
<dbReference type="PANTHER" id="PTHR23502">
    <property type="entry name" value="MAJOR FACILITATOR SUPERFAMILY"/>
    <property type="match status" value="1"/>
</dbReference>
<dbReference type="AlphaFoldDB" id="A0AAD7BPQ4"/>
<evidence type="ECO:0000256" key="6">
    <source>
        <dbReference type="SAM" id="Phobius"/>
    </source>
</evidence>
<dbReference type="GO" id="GO:0022857">
    <property type="term" value="F:transmembrane transporter activity"/>
    <property type="evidence" value="ECO:0007669"/>
    <property type="project" value="InterPro"/>
</dbReference>
<feature type="transmembrane region" description="Helical" evidence="6">
    <location>
        <begin position="461"/>
        <end position="485"/>
    </location>
</feature>
<evidence type="ECO:0000256" key="3">
    <source>
        <dbReference type="ARBA" id="ARBA00022989"/>
    </source>
</evidence>
<keyword evidence="3 6" id="KW-1133">Transmembrane helix</keyword>
<dbReference type="EMBL" id="JARKIF010000011">
    <property type="protein sequence ID" value="KAJ7626934.1"/>
    <property type="molecule type" value="Genomic_DNA"/>
</dbReference>
<accession>A0AAD7BPQ4</accession>
<gene>
    <name evidence="8" type="ORF">FB45DRAFT_1081893</name>
</gene>
<evidence type="ECO:0000256" key="5">
    <source>
        <dbReference type="SAM" id="MobiDB-lite"/>
    </source>
</evidence>
<feature type="transmembrane region" description="Helical" evidence="6">
    <location>
        <begin position="157"/>
        <end position="176"/>
    </location>
</feature>
<comment type="caution">
    <text evidence="8">The sequence shown here is derived from an EMBL/GenBank/DDBJ whole genome shotgun (WGS) entry which is preliminary data.</text>
</comment>
<dbReference type="SUPFAM" id="SSF103473">
    <property type="entry name" value="MFS general substrate transporter"/>
    <property type="match status" value="1"/>
</dbReference>
<protein>
    <submittedName>
        <fullName evidence="8">MFS polyamine transporter</fullName>
    </submittedName>
</protein>
<feature type="transmembrane region" description="Helical" evidence="6">
    <location>
        <begin position="355"/>
        <end position="375"/>
    </location>
</feature>
<feature type="transmembrane region" description="Helical" evidence="6">
    <location>
        <begin position="281"/>
        <end position="308"/>
    </location>
</feature>
<reference evidence="8" key="1">
    <citation type="submission" date="2023-03" db="EMBL/GenBank/DDBJ databases">
        <title>Massive genome expansion in bonnet fungi (Mycena s.s.) driven by repeated elements and novel gene families across ecological guilds.</title>
        <authorList>
            <consortium name="Lawrence Berkeley National Laboratory"/>
            <person name="Harder C.B."/>
            <person name="Miyauchi S."/>
            <person name="Viragh M."/>
            <person name="Kuo A."/>
            <person name="Thoen E."/>
            <person name="Andreopoulos B."/>
            <person name="Lu D."/>
            <person name="Skrede I."/>
            <person name="Drula E."/>
            <person name="Henrissat B."/>
            <person name="Morin E."/>
            <person name="Kohler A."/>
            <person name="Barry K."/>
            <person name="LaButti K."/>
            <person name="Morin E."/>
            <person name="Salamov A."/>
            <person name="Lipzen A."/>
            <person name="Mereny Z."/>
            <person name="Hegedus B."/>
            <person name="Baldrian P."/>
            <person name="Stursova M."/>
            <person name="Weitz H."/>
            <person name="Taylor A."/>
            <person name="Grigoriev I.V."/>
            <person name="Nagy L.G."/>
            <person name="Martin F."/>
            <person name="Kauserud H."/>
        </authorList>
    </citation>
    <scope>NUCLEOTIDE SEQUENCE</scope>
    <source>
        <strain evidence="8">9284</strain>
    </source>
</reference>
<feature type="transmembrane region" description="Helical" evidence="6">
    <location>
        <begin position="188"/>
        <end position="205"/>
    </location>
</feature>
<dbReference type="InterPro" id="IPR020846">
    <property type="entry name" value="MFS_dom"/>
</dbReference>
<proteinExistence type="predicted"/>
<feature type="transmembrane region" description="Helical" evidence="6">
    <location>
        <begin position="217"/>
        <end position="238"/>
    </location>
</feature>
<feature type="transmembrane region" description="Helical" evidence="6">
    <location>
        <begin position="435"/>
        <end position="455"/>
    </location>
</feature>
<feature type="transmembrane region" description="Helical" evidence="6">
    <location>
        <begin position="250"/>
        <end position="269"/>
    </location>
</feature>
<feature type="region of interest" description="Disordered" evidence="5">
    <location>
        <begin position="1"/>
        <end position="33"/>
    </location>
</feature>
<feature type="domain" description="Major facilitator superfamily (MFS) profile" evidence="7">
    <location>
        <begin position="118"/>
        <end position="554"/>
    </location>
</feature>
<evidence type="ECO:0000259" key="7">
    <source>
        <dbReference type="PROSITE" id="PS50850"/>
    </source>
</evidence>
<dbReference type="InterPro" id="IPR036259">
    <property type="entry name" value="MFS_trans_sf"/>
</dbReference>
<keyword evidence="9" id="KW-1185">Reference proteome</keyword>
<dbReference type="PROSITE" id="PS50850">
    <property type="entry name" value="MFS"/>
    <property type="match status" value="1"/>
</dbReference>
<feature type="transmembrane region" description="Helical" evidence="6">
    <location>
        <begin position="492"/>
        <end position="512"/>
    </location>
</feature>
<dbReference type="Gene3D" id="1.20.1250.20">
    <property type="entry name" value="MFS general substrate transporter like domains"/>
    <property type="match status" value="1"/>
</dbReference>
<dbReference type="PANTHER" id="PTHR23502:SF74">
    <property type="entry name" value="MAJOR FACILITATOR SUPERFAMILY (MFS) PROFILE DOMAIN-CONTAINING PROTEIN"/>
    <property type="match status" value="1"/>
</dbReference>
<feature type="transmembrane region" description="Helical" evidence="6">
    <location>
        <begin position="395"/>
        <end position="415"/>
    </location>
</feature>
<evidence type="ECO:0000256" key="2">
    <source>
        <dbReference type="ARBA" id="ARBA00022692"/>
    </source>
</evidence>
<evidence type="ECO:0000313" key="8">
    <source>
        <dbReference type="EMBL" id="KAJ7626934.1"/>
    </source>
</evidence>
<dbReference type="CDD" id="cd17323">
    <property type="entry name" value="MFS_Tpo1_MDR_like"/>
    <property type="match status" value="1"/>
</dbReference>
<comment type="subcellular location">
    <subcellularLocation>
        <location evidence="1">Membrane</location>
        <topology evidence="1">Multi-pass membrane protein</topology>
    </subcellularLocation>
</comment>
<feature type="compositionally biased region" description="Polar residues" evidence="5">
    <location>
        <begin position="18"/>
        <end position="28"/>
    </location>
</feature>
<dbReference type="FunFam" id="1.20.1250.20:FF:000082">
    <property type="entry name" value="MFS multidrug transporter, putative"/>
    <property type="match status" value="1"/>
</dbReference>
<feature type="transmembrane region" description="Helical" evidence="6">
    <location>
        <begin position="527"/>
        <end position="549"/>
    </location>
</feature>
<dbReference type="Pfam" id="PF07690">
    <property type="entry name" value="MFS_1"/>
    <property type="match status" value="1"/>
</dbReference>
<sequence length="589" mass="65193">MADSDNQSRFPDLPPGLQTLTPQSSSGTMVGADPSRVWPLEPMPVIEISLTTPAFPSATTLAHEAEDIPRPHKPVMPILNGKNSELTQPAPPQLRDSEEIAWDDPQDQANPQNWSEGRKWLITATCVIMAINVTFASSAPTSAVQAIQVHFHLSPEVSYLVTFTFLVGYVLGPFVWGPGSELLGRRPTLIFAMSIYTLLYIPQALAPNIETLLTTRFLCGFFGVAPLVSCGGVLADVWSAEKRGLPMSTWSASVFLGTILGPIVAGFIVDSGSLNWRWVFWVGMIFAGACTLFTACFLPETYAPVILLRKVKERRRVDPEGGQWLYAAHEKEDWSALGIVKRTLFRPFIMLSEELILVLVTLYICLIYGVMYMLFEALPIIFIEKHGFTISLNGLIFIGVGIGTVLGALSTHFLATDYPQLIKLWRGFPPPEERLRAAMLGAPVFVIGIFWLGWTGEYTSIPWYLPALSTIPVGFGISAIFISFLSYLIDTYLMFAASAFAANTVARSLVAGRSQLFTVQMFDKMGVGYACTLLGGVGLLLAPMPFLFFRYGARVREGSRWAPGMDLKVKKQIEEEKIARRSERRRRNE</sequence>
<evidence type="ECO:0000256" key="4">
    <source>
        <dbReference type="ARBA" id="ARBA00023136"/>
    </source>
</evidence>
<evidence type="ECO:0000256" key="1">
    <source>
        <dbReference type="ARBA" id="ARBA00004141"/>
    </source>
</evidence>
<dbReference type="Proteomes" id="UP001221142">
    <property type="component" value="Unassembled WGS sequence"/>
</dbReference>
<name>A0AAD7BPQ4_9AGAR</name>
<feature type="transmembrane region" description="Helical" evidence="6">
    <location>
        <begin position="120"/>
        <end position="137"/>
    </location>
</feature>
<dbReference type="InterPro" id="IPR011701">
    <property type="entry name" value="MFS"/>
</dbReference>